<dbReference type="Proteomes" id="UP000271464">
    <property type="component" value="Unassembled WGS sequence"/>
</dbReference>
<name>A0AB38UL55_9MYCO</name>
<dbReference type="EMBL" id="UPHL01000006">
    <property type="protein sequence ID" value="VAZ81280.1"/>
    <property type="molecule type" value="Genomic_DNA"/>
</dbReference>
<comment type="caution">
    <text evidence="1">The sequence shown here is derived from an EMBL/GenBank/DDBJ whole genome shotgun (WGS) entry which is preliminary data.</text>
</comment>
<evidence type="ECO:0000313" key="1">
    <source>
        <dbReference type="EMBL" id="VAZ81280.1"/>
    </source>
</evidence>
<evidence type="ECO:0000313" key="4">
    <source>
        <dbReference type="Proteomes" id="UP000279331"/>
    </source>
</evidence>
<dbReference type="Proteomes" id="UP000279331">
    <property type="component" value="Unassembled WGS sequence"/>
</dbReference>
<keyword evidence="3" id="KW-1185">Reference proteome</keyword>
<reference evidence="3 4" key="1">
    <citation type="submission" date="2018-09" db="EMBL/GenBank/DDBJ databases">
        <authorList>
            <person name="Tagini F."/>
        </authorList>
    </citation>
    <scope>NUCLEOTIDE SEQUENCE [LARGE SCALE GENOMIC DNA]</scope>
    <source>
        <strain evidence="2 3">MK4</strain>
        <strain evidence="1 4">MK42</strain>
    </source>
</reference>
<protein>
    <submittedName>
        <fullName evidence="1">Uncharacterized protein</fullName>
    </submittedName>
</protein>
<evidence type="ECO:0000313" key="3">
    <source>
        <dbReference type="Proteomes" id="UP000271464"/>
    </source>
</evidence>
<proteinExistence type="predicted"/>
<sequence>MPVESLGRRRNPLDGLFAGGYRRGASRGRVRQGQLIVVTGYRSGQNRLGLAVLVVDDIGHHDGHVVRAATAQREFDKAVGAFGNVRDLQGLVDGLVAHRVG</sequence>
<organism evidence="1 4">
    <name type="scientific">Mycobacterium persicum</name>
    <dbReference type="NCBI Taxonomy" id="1487726"/>
    <lineage>
        <taxon>Bacteria</taxon>
        <taxon>Bacillati</taxon>
        <taxon>Actinomycetota</taxon>
        <taxon>Actinomycetes</taxon>
        <taxon>Mycobacteriales</taxon>
        <taxon>Mycobacteriaceae</taxon>
        <taxon>Mycobacterium</taxon>
    </lineage>
</organism>
<dbReference type="AlphaFoldDB" id="A0AB38UL55"/>
<evidence type="ECO:0000313" key="2">
    <source>
        <dbReference type="EMBL" id="VBA31491.1"/>
    </source>
</evidence>
<accession>A0AB38UL55</accession>
<gene>
    <name evidence="1" type="ORF">LAUMK42_00080</name>
    <name evidence="2" type="ORF">LAUMK4_05484</name>
</gene>
<dbReference type="EMBL" id="UPHM01000150">
    <property type="protein sequence ID" value="VBA31491.1"/>
    <property type="molecule type" value="Genomic_DNA"/>
</dbReference>